<evidence type="ECO:0000313" key="3">
    <source>
        <dbReference type="Proteomes" id="UP000838412"/>
    </source>
</evidence>
<gene>
    <name evidence="2" type="primary">Hypp2739</name>
    <name evidence="2" type="ORF">BLAG_LOCUS18270</name>
</gene>
<reference evidence="2" key="1">
    <citation type="submission" date="2022-01" db="EMBL/GenBank/DDBJ databases">
        <authorList>
            <person name="Braso-Vives M."/>
        </authorList>
    </citation>
    <scope>NUCLEOTIDE SEQUENCE</scope>
</reference>
<keyword evidence="3" id="KW-1185">Reference proteome</keyword>
<accession>A0A8J9ZU56</accession>
<protein>
    <submittedName>
        <fullName evidence="2">Hypp2739 protein</fullName>
    </submittedName>
</protein>
<dbReference type="AlphaFoldDB" id="A0A8J9ZU56"/>
<name>A0A8J9ZU56_BRALA</name>
<feature type="compositionally biased region" description="Basic and acidic residues" evidence="1">
    <location>
        <begin position="145"/>
        <end position="165"/>
    </location>
</feature>
<feature type="compositionally biased region" description="Basic residues" evidence="1">
    <location>
        <begin position="7"/>
        <end position="19"/>
    </location>
</feature>
<evidence type="ECO:0000256" key="1">
    <source>
        <dbReference type="SAM" id="MobiDB-lite"/>
    </source>
</evidence>
<feature type="region of interest" description="Disordered" evidence="1">
    <location>
        <begin position="1"/>
        <end position="168"/>
    </location>
</feature>
<dbReference type="Proteomes" id="UP000838412">
    <property type="component" value="Chromosome 4"/>
</dbReference>
<evidence type="ECO:0000313" key="2">
    <source>
        <dbReference type="EMBL" id="CAH1263633.1"/>
    </source>
</evidence>
<organism evidence="2 3">
    <name type="scientific">Branchiostoma lanceolatum</name>
    <name type="common">Common lancelet</name>
    <name type="synonym">Amphioxus lanceolatum</name>
    <dbReference type="NCBI Taxonomy" id="7740"/>
    <lineage>
        <taxon>Eukaryota</taxon>
        <taxon>Metazoa</taxon>
        <taxon>Chordata</taxon>
        <taxon>Cephalochordata</taxon>
        <taxon>Leptocardii</taxon>
        <taxon>Amphioxiformes</taxon>
        <taxon>Branchiostomatidae</taxon>
        <taxon>Branchiostoma</taxon>
    </lineage>
</organism>
<dbReference type="EMBL" id="OV696689">
    <property type="protein sequence ID" value="CAH1263633.1"/>
    <property type="molecule type" value="Genomic_DNA"/>
</dbReference>
<proteinExistence type="predicted"/>
<sequence length="407" mass="46286">MSTGKKNFGRRRREKHRAATRTDEDRSPDQSPDQQPYPTPWTERVATEKRQRVYQQQNNIVRKEHEKTLQNIRRQRRTFKKDMRKAMALLRESLSKITTKEERPGKSRGRQKFVHFPQLSRTATSESSVSRHAGQTKLPTVVDGETQRQRSDSMEEQKPSKEDRSLPMLKKWAETSIVLPPESRVQQSNNTSFPQVGKRDSQVFITSIASGQNITSALENSGKNKPYKGTSMFKETPSKADQILLHTVIEEETDSTVNDESDDGDVDVNIVASTDESSVPPIAEEKARCRTWPGEGPVEMFPASGYTSDMMSRLLQNGVMYTYRPLTQAPQWPEPDPSTRLKAASLRSDALIRAGKDGGGIRAWLGLGSEQELNPARKPSVGQRRKSIVQLRRESRWSLDNYEYHST</sequence>
<feature type="compositionally biased region" description="Polar residues" evidence="1">
    <location>
        <begin position="119"/>
        <end position="130"/>
    </location>
</feature>
<dbReference type="OrthoDB" id="10369959at2759"/>